<dbReference type="AlphaFoldDB" id="A0A1Y3Q251"/>
<dbReference type="Proteomes" id="UP000196475">
    <property type="component" value="Unassembled WGS sequence"/>
</dbReference>
<sequence>MQTNIERILDEALQQKLEEGRAIGLEEGRELSREEGKRAVARKLLLKGMDIPFIVETTELSEEEIERIKRELPKQ</sequence>
<organism evidence="1 2">
    <name type="scientific">Bacillus thermozeamaize</name>
    <dbReference type="NCBI Taxonomy" id="230954"/>
    <lineage>
        <taxon>Bacteria</taxon>
        <taxon>Bacillati</taxon>
        <taxon>Bacillota</taxon>
        <taxon>Bacilli</taxon>
        <taxon>Bacillales</taxon>
        <taxon>Bacillaceae</taxon>
        <taxon>Bacillus</taxon>
    </lineage>
</organism>
<evidence type="ECO:0008006" key="3">
    <source>
        <dbReference type="Google" id="ProtNLM"/>
    </source>
</evidence>
<comment type="caution">
    <text evidence="1">The sequence shown here is derived from an EMBL/GenBank/DDBJ whole genome shotgun (WGS) entry which is preliminary data.</text>
</comment>
<protein>
    <recommendedName>
        <fullName evidence="3">Transposase</fullName>
    </recommendedName>
</protein>
<evidence type="ECO:0000313" key="1">
    <source>
        <dbReference type="EMBL" id="OUM90669.1"/>
    </source>
</evidence>
<accession>A0A1Y3Q251</accession>
<evidence type="ECO:0000313" key="2">
    <source>
        <dbReference type="Proteomes" id="UP000196475"/>
    </source>
</evidence>
<proteinExistence type="predicted"/>
<gene>
    <name evidence="1" type="ORF">BAA01_02210</name>
</gene>
<reference evidence="2" key="1">
    <citation type="submission" date="2016-06" db="EMBL/GenBank/DDBJ databases">
        <authorList>
            <person name="Nascimento L."/>
            <person name="Pereira R.V."/>
            <person name="Martins L.F."/>
            <person name="Quaggio R.B."/>
            <person name="Silva A.M."/>
            <person name="Setubal J.C."/>
        </authorList>
    </citation>
    <scope>NUCLEOTIDE SEQUENCE [LARGE SCALE GENOMIC DNA]</scope>
</reference>
<name>A0A1Y3Q251_9BACI</name>
<dbReference type="EMBL" id="LZRT01000011">
    <property type="protein sequence ID" value="OUM90669.1"/>
    <property type="molecule type" value="Genomic_DNA"/>
</dbReference>